<comment type="subcellular location">
    <subcellularLocation>
        <location evidence="1">Nucleus</location>
    </subcellularLocation>
</comment>
<dbReference type="GO" id="GO:0006355">
    <property type="term" value="P:regulation of DNA-templated transcription"/>
    <property type="evidence" value="ECO:0007669"/>
    <property type="project" value="TreeGrafter"/>
</dbReference>
<dbReference type="AlphaFoldDB" id="A0A0N4ZV45"/>
<dbReference type="InterPro" id="IPR005172">
    <property type="entry name" value="CRC"/>
</dbReference>
<dbReference type="STRING" id="131310.A0A0N4ZV45"/>
<dbReference type="PROSITE" id="PS51634">
    <property type="entry name" value="CRC"/>
    <property type="match status" value="1"/>
</dbReference>
<dbReference type="Pfam" id="PF03638">
    <property type="entry name" value="TCR"/>
    <property type="match status" value="2"/>
</dbReference>
<reference evidence="6" key="1">
    <citation type="submission" date="2017-02" db="UniProtKB">
        <authorList>
            <consortium name="WormBaseParasite"/>
        </authorList>
    </citation>
    <scope>IDENTIFICATION</scope>
</reference>
<dbReference type="PANTHER" id="PTHR12446:SF34">
    <property type="entry name" value="PROTEIN LIN-54 HOMOLOG"/>
    <property type="match status" value="1"/>
</dbReference>
<evidence type="ECO:0000313" key="5">
    <source>
        <dbReference type="Proteomes" id="UP000038045"/>
    </source>
</evidence>
<dbReference type="GO" id="GO:0005634">
    <property type="term" value="C:nucleus"/>
    <property type="evidence" value="ECO:0007669"/>
    <property type="project" value="UniProtKB-SubCell"/>
</dbReference>
<dbReference type="WBParaSite" id="PTRK_0001245500.1">
    <property type="protein sequence ID" value="PTRK_0001245500.1"/>
    <property type="gene ID" value="PTRK_0001245500"/>
</dbReference>
<feature type="domain" description="CRC" evidence="4">
    <location>
        <begin position="234"/>
        <end position="351"/>
    </location>
</feature>
<evidence type="ECO:0000256" key="1">
    <source>
        <dbReference type="ARBA" id="ARBA00004123"/>
    </source>
</evidence>
<dbReference type="InterPro" id="IPR028307">
    <property type="entry name" value="Lin-54_fam"/>
</dbReference>
<proteinExistence type="inferred from homology"/>
<evidence type="ECO:0000313" key="6">
    <source>
        <dbReference type="WBParaSite" id="PTRK_0001245500.1"/>
    </source>
</evidence>
<sequence length="471" mass="53772">MEEKEYIYQDDSNSNDFEGEYDESIVKEEDILEEKLNNTGFKPYILNDGFEYETCFGANTIQLGDFYFPQNVGRSIEEDYHHEYYLLNNVITKFNRITRQKTICDVPFKKKPGGGNKVPQPYESGTTKRIYPKNGFQSLSNKQHLFISTINNDSTIQNSIIPKKVPKVAFTDSQPSLDLEQIEHMLKKPTTKTTISGTTKSNNRSSLSHYTYTRPSIQTIEPQKFKSASKRMGNKKPCNCTKSQCLKLYCDCFASGEYCKNCNCKDCHNNLSHEDERSQAVKSSLERNPNAFKPKIGINSKVSGPKDVERLHQKGCHCKKSGCLKNYCECYEAKVPCTDRCKCVDCKNLEAVKPPSLKEKLANSVLSIYATNNSVEAIDLEDELKDKTNDKLIVGPWQYITDDVVENFTKNCFIDADKLINENESYEKIEETLLKNFGDLTRSILKEARLTNNEALLIREGKTSLNNETKQ</sequence>
<organism evidence="5 6">
    <name type="scientific">Parastrongyloides trichosuri</name>
    <name type="common">Possum-specific nematode worm</name>
    <dbReference type="NCBI Taxonomy" id="131310"/>
    <lineage>
        <taxon>Eukaryota</taxon>
        <taxon>Metazoa</taxon>
        <taxon>Ecdysozoa</taxon>
        <taxon>Nematoda</taxon>
        <taxon>Chromadorea</taxon>
        <taxon>Rhabditida</taxon>
        <taxon>Tylenchina</taxon>
        <taxon>Panagrolaimomorpha</taxon>
        <taxon>Strongyloidoidea</taxon>
        <taxon>Strongyloididae</taxon>
        <taxon>Parastrongyloides</taxon>
    </lineage>
</organism>
<evidence type="ECO:0000256" key="2">
    <source>
        <dbReference type="ARBA" id="ARBA00007267"/>
    </source>
</evidence>
<accession>A0A0N4ZV45</accession>
<comment type="similarity">
    <text evidence="2">Belongs to the lin-54 family.</text>
</comment>
<dbReference type="Proteomes" id="UP000038045">
    <property type="component" value="Unplaced"/>
</dbReference>
<dbReference type="SMART" id="SM01114">
    <property type="entry name" value="CXC"/>
    <property type="match status" value="2"/>
</dbReference>
<name>A0A0N4ZV45_PARTI</name>
<keyword evidence="3" id="KW-0539">Nucleus</keyword>
<dbReference type="PANTHER" id="PTHR12446">
    <property type="entry name" value="TESMIN/TSO1-RELATED"/>
    <property type="match status" value="1"/>
</dbReference>
<evidence type="ECO:0000259" key="4">
    <source>
        <dbReference type="PROSITE" id="PS51634"/>
    </source>
</evidence>
<protein>
    <submittedName>
        <fullName evidence="6">CRC domain-containing protein</fullName>
    </submittedName>
</protein>
<keyword evidence="5" id="KW-1185">Reference proteome</keyword>
<evidence type="ECO:0000256" key="3">
    <source>
        <dbReference type="ARBA" id="ARBA00023242"/>
    </source>
</evidence>
<dbReference type="InterPro" id="IPR033467">
    <property type="entry name" value="Tesmin/TSO1-like_CXC"/>
</dbReference>